<feature type="compositionally biased region" description="Polar residues" evidence="1">
    <location>
        <begin position="87"/>
        <end position="105"/>
    </location>
</feature>
<feature type="compositionally biased region" description="Polar residues" evidence="1">
    <location>
        <begin position="120"/>
        <end position="133"/>
    </location>
</feature>
<proteinExistence type="predicted"/>
<evidence type="ECO:0000313" key="2">
    <source>
        <dbReference type="EMBL" id="KAG5168920.1"/>
    </source>
</evidence>
<accession>A0A8H8CL04</accession>
<organism evidence="2">
    <name type="scientific">Psilocybe cubensis</name>
    <name type="common">Psychedelic mushroom</name>
    <name type="synonym">Stropharia cubensis</name>
    <dbReference type="NCBI Taxonomy" id="181762"/>
    <lineage>
        <taxon>Eukaryota</taxon>
        <taxon>Fungi</taxon>
        <taxon>Dikarya</taxon>
        <taxon>Basidiomycota</taxon>
        <taxon>Agaricomycotina</taxon>
        <taxon>Agaricomycetes</taxon>
        <taxon>Agaricomycetidae</taxon>
        <taxon>Agaricales</taxon>
        <taxon>Agaricineae</taxon>
        <taxon>Strophariaceae</taxon>
        <taxon>Psilocybe</taxon>
    </lineage>
</organism>
<name>A0A8H8CL04_PSICU</name>
<sequence length="370" mass="39361">MYKPGFFAATDRSSKYALCPEFPALALFSQDLSSAEMPETALESSTASRGRNAVSKPLSESAMGSSSKSKPTASRSGSAASKLSRAPSATSISSKASIGVSTPTGKANRAPSETGFKVTKLSSTTVTLQSTWSPKPLSDPPAISPPVGDPSTTKTTDPLQVASQVYPWTYMSSTLDACFNAAEASATNAIETRAKELAAEESEIFEQLDRMDSERSIEFYDGLGTDVFATEAPAIMKLFHSNGDACNRIELEALTLVSRDTPDPPEDEPLKVYQDMLRDLEQLHAEATSLQSSIINLTKPLENNTDEGDDESANDGDVSSARSQVNGVFSACLPVLRARLANLSMAQDLIDSALENVSLGLRMESMGLTD</sequence>
<feature type="compositionally biased region" description="Pro residues" evidence="1">
    <location>
        <begin position="137"/>
        <end position="148"/>
    </location>
</feature>
<feature type="compositionally biased region" description="Low complexity" evidence="1">
    <location>
        <begin position="59"/>
        <end position="78"/>
    </location>
</feature>
<feature type="region of interest" description="Disordered" evidence="1">
    <location>
        <begin position="36"/>
        <end position="156"/>
    </location>
</feature>
<reference evidence="2" key="1">
    <citation type="submission" date="2021-02" db="EMBL/GenBank/DDBJ databases">
        <title>Psilocybe cubensis genome.</title>
        <authorList>
            <person name="Mckernan K.J."/>
            <person name="Crawford S."/>
            <person name="Trippe A."/>
            <person name="Kane L.T."/>
            <person name="Mclaughlin S."/>
        </authorList>
    </citation>
    <scope>NUCLEOTIDE SEQUENCE [LARGE SCALE GENOMIC DNA]</scope>
    <source>
        <strain evidence="2">MGC-MH-2018</strain>
    </source>
</reference>
<gene>
    <name evidence="2" type="ORF">JR316_005474</name>
</gene>
<comment type="caution">
    <text evidence="2">The sequence shown here is derived from an EMBL/GenBank/DDBJ whole genome shotgun (WGS) entry which is preliminary data.</text>
</comment>
<feature type="compositionally biased region" description="Acidic residues" evidence="1">
    <location>
        <begin position="304"/>
        <end position="314"/>
    </location>
</feature>
<protein>
    <submittedName>
        <fullName evidence="2">Uncharacterized protein</fullName>
    </submittedName>
</protein>
<feature type="region of interest" description="Disordered" evidence="1">
    <location>
        <begin position="300"/>
        <end position="320"/>
    </location>
</feature>
<dbReference type="AlphaFoldDB" id="A0A8H8CL04"/>
<dbReference type="EMBL" id="JAFIQS010000005">
    <property type="protein sequence ID" value="KAG5168920.1"/>
    <property type="molecule type" value="Genomic_DNA"/>
</dbReference>
<evidence type="ECO:0000256" key="1">
    <source>
        <dbReference type="SAM" id="MobiDB-lite"/>
    </source>
</evidence>